<dbReference type="GeneID" id="85312266"/>
<dbReference type="RefSeq" id="XP_060279322.1">
    <property type="nucleotide sequence ID" value="XM_060429079.1"/>
</dbReference>
<comment type="caution">
    <text evidence="3">The sequence shown here is derived from an EMBL/GenBank/DDBJ whole genome shotgun (WGS) entry which is preliminary data.</text>
</comment>
<feature type="region of interest" description="Disordered" evidence="1">
    <location>
        <begin position="1"/>
        <end position="28"/>
    </location>
</feature>
<dbReference type="EMBL" id="MU839030">
    <property type="protein sequence ID" value="KAK1763109.1"/>
    <property type="molecule type" value="Genomic_DNA"/>
</dbReference>
<keyword evidence="4" id="KW-1185">Reference proteome</keyword>
<gene>
    <name evidence="3" type="ORF">QBC33DRAFT_550406</name>
</gene>
<feature type="transmembrane region" description="Helical" evidence="2">
    <location>
        <begin position="279"/>
        <end position="305"/>
    </location>
</feature>
<evidence type="ECO:0000313" key="4">
    <source>
        <dbReference type="Proteomes" id="UP001244011"/>
    </source>
</evidence>
<reference evidence="3" key="1">
    <citation type="submission" date="2023-06" db="EMBL/GenBank/DDBJ databases">
        <title>Genome-scale phylogeny and comparative genomics of the fungal order Sordariales.</title>
        <authorList>
            <consortium name="Lawrence Berkeley National Laboratory"/>
            <person name="Hensen N."/>
            <person name="Bonometti L."/>
            <person name="Westerberg I."/>
            <person name="Brannstrom I.O."/>
            <person name="Guillou S."/>
            <person name="Cros-Aarteil S."/>
            <person name="Calhoun S."/>
            <person name="Haridas S."/>
            <person name="Kuo A."/>
            <person name="Mondo S."/>
            <person name="Pangilinan J."/>
            <person name="Riley R."/>
            <person name="Labutti K."/>
            <person name="Andreopoulos B."/>
            <person name="Lipzen A."/>
            <person name="Chen C."/>
            <person name="Yanf M."/>
            <person name="Daum C."/>
            <person name="Ng V."/>
            <person name="Clum A."/>
            <person name="Steindorff A."/>
            <person name="Ohm R."/>
            <person name="Martin F."/>
            <person name="Silar P."/>
            <person name="Natvig D."/>
            <person name="Lalanne C."/>
            <person name="Gautier V."/>
            <person name="Ament-Velasquez S.L."/>
            <person name="Kruys A."/>
            <person name="Hutchinson M.I."/>
            <person name="Powell A.J."/>
            <person name="Barry K."/>
            <person name="Miller A.N."/>
            <person name="Grigoriev I.V."/>
            <person name="Debuchy R."/>
            <person name="Gladieux P."/>
            <person name="Thoren M.H."/>
            <person name="Johannesson H."/>
        </authorList>
    </citation>
    <scope>NUCLEOTIDE SEQUENCE</scope>
    <source>
        <strain evidence="3">8032-3</strain>
    </source>
</reference>
<accession>A0AAJ0FIB2</accession>
<organism evidence="3 4">
    <name type="scientific">Phialemonium atrogriseum</name>
    <dbReference type="NCBI Taxonomy" id="1093897"/>
    <lineage>
        <taxon>Eukaryota</taxon>
        <taxon>Fungi</taxon>
        <taxon>Dikarya</taxon>
        <taxon>Ascomycota</taxon>
        <taxon>Pezizomycotina</taxon>
        <taxon>Sordariomycetes</taxon>
        <taxon>Sordariomycetidae</taxon>
        <taxon>Cephalothecales</taxon>
        <taxon>Cephalothecaceae</taxon>
        <taxon>Phialemonium</taxon>
    </lineage>
</organism>
<feature type="compositionally biased region" description="Basic residues" evidence="1">
    <location>
        <begin position="12"/>
        <end position="21"/>
    </location>
</feature>
<evidence type="ECO:0000256" key="1">
    <source>
        <dbReference type="SAM" id="MobiDB-lite"/>
    </source>
</evidence>
<keyword evidence="2" id="KW-0472">Membrane</keyword>
<evidence type="ECO:0000313" key="3">
    <source>
        <dbReference type="EMBL" id="KAK1763109.1"/>
    </source>
</evidence>
<protein>
    <submittedName>
        <fullName evidence="3">Uncharacterized protein</fullName>
    </submittedName>
</protein>
<evidence type="ECO:0000256" key="2">
    <source>
        <dbReference type="SAM" id="Phobius"/>
    </source>
</evidence>
<keyword evidence="2" id="KW-1133">Transmembrane helix</keyword>
<dbReference type="AlphaFoldDB" id="A0AAJ0FIB2"/>
<dbReference type="Proteomes" id="UP001244011">
    <property type="component" value="Unassembled WGS sequence"/>
</dbReference>
<dbReference type="PANTHER" id="PTHR37048">
    <property type="entry name" value="QUESTIONABLE PROTEIN"/>
    <property type="match status" value="1"/>
</dbReference>
<proteinExistence type="predicted"/>
<sequence>MPGVTAANLPGRRSRRSRKERSGRSRPSAHLTLAGNIMRLPEKKEPDNTGLSDGCYGHPVVILSPEESDGKVVILIITSFREVDLSVKHAHSRTVRLEYLPIHPSSTHPDNGTLLYLREGRSLPKKSYINTKAPYTLPFSMLEIYVRCGKDFGLTEASYQDLADYIQRTHTISPTTSPTSENRLSRPLPSTSRPTETDGLMHGIQWHHVSEYARRSRQSFEPGALQSTSYGTIPDPSTSVCHQASLPRGSQSLPIWNTAPSPISKQSRVRPVVSFFWSYWSRFAGLLFGLILAAAIIGTVSYGLYRVGVLAVEAAKGAVDAVKGTWKSACEWARGHLGVLAIARGYV</sequence>
<name>A0AAJ0FIB2_9PEZI</name>
<feature type="region of interest" description="Disordered" evidence="1">
    <location>
        <begin position="170"/>
        <end position="199"/>
    </location>
</feature>
<dbReference type="PANTHER" id="PTHR37048:SF2">
    <property type="entry name" value="QUESTIONABLE PROTEIN"/>
    <property type="match status" value="1"/>
</dbReference>
<keyword evidence="2" id="KW-0812">Transmembrane</keyword>